<dbReference type="OrthoDB" id="2985014at2759"/>
<evidence type="ECO:0000256" key="2">
    <source>
        <dbReference type="ARBA" id="ARBA00022448"/>
    </source>
</evidence>
<dbReference type="SUPFAM" id="SSF103473">
    <property type="entry name" value="MFS general substrate transporter"/>
    <property type="match status" value="1"/>
</dbReference>
<dbReference type="AlphaFoldDB" id="A0A077WRP4"/>
<dbReference type="PANTHER" id="PTHR43791">
    <property type="entry name" value="PERMEASE-RELATED"/>
    <property type="match status" value="1"/>
</dbReference>
<keyword evidence="4 6" id="KW-1133">Transmembrane helix</keyword>
<protein>
    <recommendedName>
        <fullName evidence="8">Major facilitator superfamily (MFS) profile domain-containing protein</fullName>
    </recommendedName>
</protein>
<feature type="transmembrane region" description="Helical" evidence="6">
    <location>
        <begin position="6"/>
        <end position="28"/>
    </location>
</feature>
<dbReference type="GO" id="GO:0016020">
    <property type="term" value="C:membrane"/>
    <property type="evidence" value="ECO:0007669"/>
    <property type="project" value="UniProtKB-SubCell"/>
</dbReference>
<sequence length="187" mass="20251">MGYNNIHAQLMSAPPYAVACTVTMICAYTSDKYVERGYHCTGCCLIATIGYIMLATLQDHDNSVLYVASIIAASGIFPVLSLTVAWNSNNHGGHVKRAVAIAFVAGMANSGGIIGAQIYRAEDAPKYIKGHTICVAMMAAACVLSFLTKMALARENKKRDMMTPQEHAVACEGNELCDKHPDFRYIH</sequence>
<evidence type="ECO:0000256" key="1">
    <source>
        <dbReference type="ARBA" id="ARBA00004141"/>
    </source>
</evidence>
<evidence type="ECO:0000256" key="6">
    <source>
        <dbReference type="SAM" id="Phobius"/>
    </source>
</evidence>
<evidence type="ECO:0000313" key="7">
    <source>
        <dbReference type="EMBL" id="CDS09768.1"/>
    </source>
</evidence>
<gene>
    <name evidence="7" type="ORF">LRAMOSA02445</name>
</gene>
<evidence type="ECO:0000256" key="5">
    <source>
        <dbReference type="ARBA" id="ARBA00023136"/>
    </source>
</evidence>
<dbReference type="GO" id="GO:0022857">
    <property type="term" value="F:transmembrane transporter activity"/>
    <property type="evidence" value="ECO:0007669"/>
    <property type="project" value="TreeGrafter"/>
</dbReference>
<evidence type="ECO:0000256" key="4">
    <source>
        <dbReference type="ARBA" id="ARBA00022989"/>
    </source>
</evidence>
<feature type="transmembrane region" description="Helical" evidence="6">
    <location>
        <begin position="40"/>
        <end position="58"/>
    </location>
</feature>
<proteinExistence type="predicted"/>
<feature type="transmembrane region" description="Helical" evidence="6">
    <location>
        <begin position="98"/>
        <end position="118"/>
    </location>
</feature>
<keyword evidence="2" id="KW-0813">Transport</keyword>
<reference evidence="7" key="1">
    <citation type="journal article" date="2014" name="Genome Announc.">
        <title>De novo whole-genome sequence and genome annotation of Lichtheimia ramosa.</title>
        <authorList>
            <person name="Linde J."/>
            <person name="Schwartze V."/>
            <person name="Binder U."/>
            <person name="Lass-Florl C."/>
            <person name="Voigt K."/>
            <person name="Horn F."/>
        </authorList>
    </citation>
    <scope>NUCLEOTIDE SEQUENCE</scope>
    <source>
        <strain evidence="7">JMRC FSU:6197</strain>
    </source>
</reference>
<dbReference type="InterPro" id="IPR036259">
    <property type="entry name" value="MFS_trans_sf"/>
</dbReference>
<accession>A0A077WRP4</accession>
<evidence type="ECO:0000256" key="3">
    <source>
        <dbReference type="ARBA" id="ARBA00022692"/>
    </source>
</evidence>
<dbReference type="FunFam" id="1.20.1250.20:FF:000013">
    <property type="entry name" value="MFS general substrate transporter"/>
    <property type="match status" value="1"/>
</dbReference>
<keyword evidence="5 6" id="KW-0472">Membrane</keyword>
<keyword evidence="3 6" id="KW-0812">Transmembrane</keyword>
<comment type="subcellular location">
    <subcellularLocation>
        <location evidence="1">Membrane</location>
        <topology evidence="1">Multi-pass membrane protein</topology>
    </subcellularLocation>
</comment>
<name>A0A077WRP4_9FUNG</name>
<feature type="transmembrane region" description="Helical" evidence="6">
    <location>
        <begin position="64"/>
        <end position="86"/>
    </location>
</feature>
<evidence type="ECO:0008006" key="8">
    <source>
        <dbReference type="Google" id="ProtNLM"/>
    </source>
</evidence>
<feature type="transmembrane region" description="Helical" evidence="6">
    <location>
        <begin position="130"/>
        <end position="152"/>
    </location>
</feature>
<dbReference type="PANTHER" id="PTHR43791:SF36">
    <property type="entry name" value="TRANSPORTER, PUTATIVE (AFU_ORTHOLOGUE AFUA_6G08340)-RELATED"/>
    <property type="match status" value="1"/>
</dbReference>
<dbReference type="EMBL" id="LK023335">
    <property type="protein sequence ID" value="CDS09768.1"/>
    <property type="molecule type" value="Genomic_DNA"/>
</dbReference>
<dbReference type="Gene3D" id="1.20.1250.20">
    <property type="entry name" value="MFS general substrate transporter like domains"/>
    <property type="match status" value="1"/>
</dbReference>
<organism evidence="7">
    <name type="scientific">Lichtheimia ramosa</name>
    <dbReference type="NCBI Taxonomy" id="688394"/>
    <lineage>
        <taxon>Eukaryota</taxon>
        <taxon>Fungi</taxon>
        <taxon>Fungi incertae sedis</taxon>
        <taxon>Mucoromycota</taxon>
        <taxon>Mucoromycotina</taxon>
        <taxon>Mucoromycetes</taxon>
        <taxon>Mucorales</taxon>
        <taxon>Lichtheimiaceae</taxon>
        <taxon>Lichtheimia</taxon>
    </lineage>
</organism>